<evidence type="ECO:0000313" key="4">
    <source>
        <dbReference type="Proteomes" id="UP000197418"/>
    </source>
</evidence>
<dbReference type="CDD" id="cd01610">
    <property type="entry name" value="PAP2_like"/>
    <property type="match status" value="1"/>
</dbReference>
<dbReference type="KEGG" id="tpaf:A3L08_07890"/>
<keyword evidence="1" id="KW-0472">Membrane</keyword>
<keyword evidence="1" id="KW-0812">Transmembrane</keyword>
<dbReference type="Gene3D" id="1.20.144.10">
    <property type="entry name" value="Phosphatidic acid phosphatase type 2/haloperoxidase"/>
    <property type="match status" value="1"/>
</dbReference>
<dbReference type="SUPFAM" id="SSF48317">
    <property type="entry name" value="Acid phosphatase/Vanadium-dependent haloperoxidase"/>
    <property type="match status" value="1"/>
</dbReference>
<gene>
    <name evidence="3" type="ORF">A3L08_07890</name>
</gene>
<evidence type="ECO:0000256" key="1">
    <source>
        <dbReference type="SAM" id="Phobius"/>
    </source>
</evidence>
<name>A0A218P8Z6_9EURY</name>
<organism evidence="3 4">
    <name type="scientific">Thermococcus pacificus</name>
    <dbReference type="NCBI Taxonomy" id="71998"/>
    <lineage>
        <taxon>Archaea</taxon>
        <taxon>Methanobacteriati</taxon>
        <taxon>Methanobacteriota</taxon>
        <taxon>Thermococci</taxon>
        <taxon>Thermococcales</taxon>
        <taxon>Thermococcaceae</taxon>
        <taxon>Thermococcus</taxon>
    </lineage>
</organism>
<feature type="transmembrane region" description="Helical" evidence="1">
    <location>
        <begin position="84"/>
        <end position="105"/>
    </location>
</feature>
<dbReference type="PANTHER" id="PTHR14969:SF13">
    <property type="entry name" value="AT30094P"/>
    <property type="match status" value="1"/>
</dbReference>
<dbReference type="InterPro" id="IPR036938">
    <property type="entry name" value="PAP2/HPO_sf"/>
</dbReference>
<feature type="domain" description="Phosphatidic acid phosphatase type 2/haloperoxidase" evidence="2">
    <location>
        <begin position="81"/>
        <end position="191"/>
    </location>
</feature>
<dbReference type="InterPro" id="IPR000326">
    <property type="entry name" value="PAP2/HPO"/>
</dbReference>
<protein>
    <submittedName>
        <fullName evidence="3">Phosphatidic acid phosphatase</fullName>
    </submittedName>
</protein>
<dbReference type="OrthoDB" id="10182at2157"/>
<accession>A0A218P8Z6</accession>
<keyword evidence="4" id="KW-1185">Reference proteome</keyword>
<dbReference type="EMBL" id="CP015102">
    <property type="protein sequence ID" value="ASJ07246.1"/>
    <property type="molecule type" value="Genomic_DNA"/>
</dbReference>
<dbReference type="Pfam" id="PF01569">
    <property type="entry name" value="PAP2"/>
    <property type="match status" value="1"/>
</dbReference>
<dbReference type="SMART" id="SM00014">
    <property type="entry name" value="acidPPc"/>
    <property type="match status" value="1"/>
</dbReference>
<dbReference type="GO" id="GO:0042392">
    <property type="term" value="F:sphingosine-1-phosphate phosphatase activity"/>
    <property type="evidence" value="ECO:0007669"/>
    <property type="project" value="TreeGrafter"/>
</dbReference>
<keyword evidence="1" id="KW-1133">Transmembrane helix</keyword>
<evidence type="ECO:0000313" key="3">
    <source>
        <dbReference type="EMBL" id="ASJ07246.1"/>
    </source>
</evidence>
<feature type="transmembrane region" description="Helical" evidence="1">
    <location>
        <begin position="125"/>
        <end position="143"/>
    </location>
</feature>
<evidence type="ECO:0000259" key="2">
    <source>
        <dbReference type="SMART" id="SM00014"/>
    </source>
</evidence>
<reference evidence="3 4" key="1">
    <citation type="submission" date="2016-04" db="EMBL/GenBank/DDBJ databases">
        <title>Complete genome sequence of Thermococcus pacificus type strain P4.</title>
        <authorList>
            <person name="Oger P.M."/>
        </authorList>
    </citation>
    <scope>NUCLEOTIDE SEQUENCE [LARGE SCALE GENOMIC DNA]</scope>
    <source>
        <strain evidence="3 4">P-4</strain>
    </source>
</reference>
<dbReference type="Proteomes" id="UP000197418">
    <property type="component" value="Chromosome"/>
</dbReference>
<dbReference type="RefSeq" id="WP_088854494.1">
    <property type="nucleotide sequence ID" value="NZ_CP015102.1"/>
</dbReference>
<proteinExistence type="predicted"/>
<dbReference type="GeneID" id="33316183"/>
<dbReference type="PANTHER" id="PTHR14969">
    <property type="entry name" value="SPHINGOSINE-1-PHOSPHATE PHOSPHOHYDROLASE"/>
    <property type="match status" value="1"/>
</dbReference>
<feature type="transmembrane region" description="Helical" evidence="1">
    <location>
        <begin position="54"/>
        <end position="72"/>
    </location>
</feature>
<sequence>MAKSEHKRGFLALTLALFALLTLQITGAFSGVNEWVNSVLPSGGPLTSAFTDTASFALTAVYILLFLLWDFKERGRLSRFTLELTAGIAVSMVIVGLLKVLTSVPRPGEAQVHWSLFEAIKNADYFAFPSGHTTRAAVLAYFLSRRWKRLWPLWWGWALGVGLSRLFLHAHWFSDVLFSAFLGPWVALLVEMTEEWWLPYYRAVVNALKLGVLNVE</sequence>
<dbReference type="AlphaFoldDB" id="A0A218P8Z6"/>
<feature type="transmembrane region" description="Helical" evidence="1">
    <location>
        <begin position="150"/>
        <end position="170"/>
    </location>
</feature>